<feature type="compositionally biased region" description="Basic and acidic residues" evidence="1">
    <location>
        <begin position="93"/>
        <end position="115"/>
    </location>
</feature>
<gene>
    <name evidence="3" type="ORF">P171DRAFT_449400</name>
</gene>
<proteinExistence type="predicted"/>
<dbReference type="OrthoDB" id="10250354at2759"/>
<feature type="region of interest" description="Disordered" evidence="1">
    <location>
        <begin position="134"/>
        <end position="157"/>
    </location>
</feature>
<dbReference type="GO" id="GO:0005634">
    <property type="term" value="C:nucleus"/>
    <property type="evidence" value="ECO:0007669"/>
    <property type="project" value="TreeGrafter"/>
</dbReference>
<sequence>MSSCNAIPMYDDVALLSLARETPLPEDGTTTTTPVSEHEPSTPSTAASPRSGIPMAPGILPIPRRRKRRAALADIEVLADPDTASPPPKKSARKDGRIPLGERKDHGNTCPRKSEPTPTFIPSVEDWNRFAHYFTPPPTPPTTPPKAATPRTPRTPRATGPACMILYSFLELHDWKATDEQIKSAYKKVAVRYHPDKVDEQAKADAHDNMLCINASRDVLLDKAARAKYHKDGKLPTVFSHVFPGLSPNV</sequence>
<dbReference type="Proteomes" id="UP000799764">
    <property type="component" value="Unassembled WGS sequence"/>
</dbReference>
<dbReference type="SUPFAM" id="SSF46565">
    <property type="entry name" value="Chaperone J-domain"/>
    <property type="match status" value="1"/>
</dbReference>
<feature type="domain" description="J" evidence="2">
    <location>
        <begin position="165"/>
        <end position="233"/>
    </location>
</feature>
<dbReference type="CDD" id="cd06257">
    <property type="entry name" value="DnaJ"/>
    <property type="match status" value="1"/>
</dbReference>
<accession>A0A9P4U5X7</accession>
<feature type="compositionally biased region" description="Pro residues" evidence="1">
    <location>
        <begin position="135"/>
        <end position="144"/>
    </location>
</feature>
<dbReference type="EMBL" id="MU001513">
    <property type="protein sequence ID" value="KAF2438186.1"/>
    <property type="molecule type" value="Genomic_DNA"/>
</dbReference>
<comment type="caution">
    <text evidence="3">The sequence shown here is derived from an EMBL/GenBank/DDBJ whole genome shotgun (WGS) entry which is preliminary data.</text>
</comment>
<dbReference type="PANTHER" id="PTHR44144">
    <property type="entry name" value="DNAJ HOMOLOG SUBFAMILY C MEMBER 9"/>
    <property type="match status" value="1"/>
</dbReference>
<evidence type="ECO:0000313" key="3">
    <source>
        <dbReference type="EMBL" id="KAF2438186.1"/>
    </source>
</evidence>
<evidence type="ECO:0000256" key="1">
    <source>
        <dbReference type="SAM" id="MobiDB-lite"/>
    </source>
</evidence>
<dbReference type="SMART" id="SM00271">
    <property type="entry name" value="DnaJ"/>
    <property type="match status" value="1"/>
</dbReference>
<keyword evidence="4" id="KW-1185">Reference proteome</keyword>
<dbReference type="AlphaFoldDB" id="A0A9P4U5X7"/>
<dbReference type="PROSITE" id="PS50076">
    <property type="entry name" value="DNAJ_2"/>
    <property type="match status" value="1"/>
</dbReference>
<protein>
    <recommendedName>
        <fullName evidence="2">J domain-containing protein</fullName>
    </recommendedName>
</protein>
<dbReference type="GO" id="GO:0031072">
    <property type="term" value="F:heat shock protein binding"/>
    <property type="evidence" value="ECO:0007669"/>
    <property type="project" value="TreeGrafter"/>
</dbReference>
<dbReference type="Gene3D" id="1.10.287.110">
    <property type="entry name" value="DnaJ domain"/>
    <property type="match status" value="1"/>
</dbReference>
<dbReference type="Pfam" id="PF00226">
    <property type="entry name" value="DnaJ"/>
    <property type="match status" value="1"/>
</dbReference>
<feature type="compositionally biased region" description="Low complexity" evidence="1">
    <location>
        <begin position="145"/>
        <end position="157"/>
    </location>
</feature>
<dbReference type="InterPro" id="IPR001623">
    <property type="entry name" value="DnaJ_domain"/>
</dbReference>
<reference evidence="3" key="1">
    <citation type="journal article" date="2020" name="Stud. Mycol.">
        <title>101 Dothideomycetes genomes: a test case for predicting lifestyles and emergence of pathogens.</title>
        <authorList>
            <person name="Haridas S."/>
            <person name="Albert R."/>
            <person name="Binder M."/>
            <person name="Bloem J."/>
            <person name="Labutti K."/>
            <person name="Salamov A."/>
            <person name="Andreopoulos B."/>
            <person name="Baker S."/>
            <person name="Barry K."/>
            <person name="Bills G."/>
            <person name="Bluhm B."/>
            <person name="Cannon C."/>
            <person name="Castanera R."/>
            <person name="Culley D."/>
            <person name="Daum C."/>
            <person name="Ezra D."/>
            <person name="Gonzalez J."/>
            <person name="Henrissat B."/>
            <person name="Kuo A."/>
            <person name="Liang C."/>
            <person name="Lipzen A."/>
            <person name="Lutzoni F."/>
            <person name="Magnuson J."/>
            <person name="Mondo S."/>
            <person name="Nolan M."/>
            <person name="Ohm R."/>
            <person name="Pangilinan J."/>
            <person name="Park H.-J."/>
            <person name="Ramirez L."/>
            <person name="Alfaro M."/>
            <person name="Sun H."/>
            <person name="Tritt A."/>
            <person name="Yoshinaga Y."/>
            <person name="Zwiers L.-H."/>
            <person name="Turgeon B."/>
            <person name="Goodwin S."/>
            <person name="Spatafora J."/>
            <person name="Crous P."/>
            <person name="Grigoriev I."/>
        </authorList>
    </citation>
    <scope>NUCLEOTIDE SEQUENCE</scope>
    <source>
        <strain evidence="3">CBS 690.94</strain>
    </source>
</reference>
<dbReference type="InterPro" id="IPR036869">
    <property type="entry name" value="J_dom_sf"/>
</dbReference>
<feature type="region of interest" description="Disordered" evidence="1">
    <location>
        <begin position="18"/>
        <end position="122"/>
    </location>
</feature>
<dbReference type="InterPro" id="IPR052594">
    <property type="entry name" value="J_domain-containing_protein"/>
</dbReference>
<dbReference type="GO" id="GO:0005737">
    <property type="term" value="C:cytoplasm"/>
    <property type="evidence" value="ECO:0007669"/>
    <property type="project" value="TreeGrafter"/>
</dbReference>
<dbReference type="PANTHER" id="PTHR44144:SF1">
    <property type="entry name" value="DNAJ HOMOLOG SUBFAMILY C MEMBER 9"/>
    <property type="match status" value="1"/>
</dbReference>
<organism evidence="3 4">
    <name type="scientific">Karstenula rhodostoma CBS 690.94</name>
    <dbReference type="NCBI Taxonomy" id="1392251"/>
    <lineage>
        <taxon>Eukaryota</taxon>
        <taxon>Fungi</taxon>
        <taxon>Dikarya</taxon>
        <taxon>Ascomycota</taxon>
        <taxon>Pezizomycotina</taxon>
        <taxon>Dothideomycetes</taxon>
        <taxon>Pleosporomycetidae</taxon>
        <taxon>Pleosporales</taxon>
        <taxon>Massarineae</taxon>
        <taxon>Didymosphaeriaceae</taxon>
        <taxon>Karstenula</taxon>
    </lineage>
</organism>
<evidence type="ECO:0000313" key="4">
    <source>
        <dbReference type="Proteomes" id="UP000799764"/>
    </source>
</evidence>
<name>A0A9P4U5X7_9PLEO</name>
<evidence type="ECO:0000259" key="2">
    <source>
        <dbReference type="PROSITE" id="PS50076"/>
    </source>
</evidence>